<protein>
    <submittedName>
        <fullName evidence="3">Uncharacterized protein LOC110984250</fullName>
    </submittedName>
</protein>
<evidence type="ECO:0000256" key="1">
    <source>
        <dbReference type="SAM" id="Phobius"/>
    </source>
</evidence>
<keyword evidence="1" id="KW-0812">Transmembrane</keyword>
<sequence length="156" mass="17119">MDEPNDFATTVSAEMIATEQQTTSVASGKAPSVPDDVVYTRARLHAASEARLWPHGVLAGPRNPMHCSELVCTRGEDKRRELDVRCDGLDDCSICGAGSSDGLHTCTASGLVHLWRNVLWYLFAGLMVFMYMQSVNSYSFLASNSIMRNVYMCACT</sequence>
<dbReference type="AlphaFoldDB" id="A0A8B7Z566"/>
<dbReference type="GeneID" id="110984250"/>
<dbReference type="KEGG" id="aplc:110984250"/>
<gene>
    <name evidence="3" type="primary">LOC110984250</name>
</gene>
<reference evidence="3" key="1">
    <citation type="submission" date="2025-08" db="UniProtKB">
        <authorList>
            <consortium name="RefSeq"/>
        </authorList>
    </citation>
    <scope>IDENTIFICATION</scope>
</reference>
<feature type="transmembrane region" description="Helical" evidence="1">
    <location>
        <begin position="118"/>
        <end position="141"/>
    </location>
</feature>
<evidence type="ECO:0000313" key="3">
    <source>
        <dbReference type="RefSeq" id="XP_022099935.1"/>
    </source>
</evidence>
<evidence type="ECO:0000313" key="2">
    <source>
        <dbReference type="Proteomes" id="UP000694845"/>
    </source>
</evidence>
<accession>A0A8B7Z566</accession>
<keyword evidence="1" id="KW-0472">Membrane</keyword>
<name>A0A8B7Z566_ACAPL</name>
<keyword evidence="2" id="KW-1185">Reference proteome</keyword>
<dbReference type="RefSeq" id="XP_022099935.1">
    <property type="nucleotide sequence ID" value="XM_022244243.1"/>
</dbReference>
<keyword evidence="1" id="KW-1133">Transmembrane helix</keyword>
<dbReference type="Proteomes" id="UP000694845">
    <property type="component" value="Unplaced"/>
</dbReference>
<organism evidence="2 3">
    <name type="scientific">Acanthaster planci</name>
    <name type="common">Crown-of-thorns starfish</name>
    <dbReference type="NCBI Taxonomy" id="133434"/>
    <lineage>
        <taxon>Eukaryota</taxon>
        <taxon>Metazoa</taxon>
        <taxon>Echinodermata</taxon>
        <taxon>Eleutherozoa</taxon>
        <taxon>Asterozoa</taxon>
        <taxon>Asteroidea</taxon>
        <taxon>Valvatacea</taxon>
        <taxon>Valvatida</taxon>
        <taxon>Acanthasteridae</taxon>
        <taxon>Acanthaster</taxon>
    </lineage>
</organism>
<proteinExistence type="predicted"/>